<feature type="transmembrane region" description="Helical" evidence="5">
    <location>
        <begin position="177"/>
        <end position="199"/>
    </location>
</feature>
<evidence type="ECO:0000313" key="6">
    <source>
        <dbReference type="EMBL" id="GAA3701389.1"/>
    </source>
</evidence>
<comment type="caution">
    <text evidence="6">The sequence shown here is derived from an EMBL/GenBank/DDBJ whole genome shotgun (WGS) entry which is preliminary data.</text>
</comment>
<evidence type="ECO:0000256" key="2">
    <source>
        <dbReference type="ARBA" id="ARBA00022692"/>
    </source>
</evidence>
<dbReference type="Pfam" id="PF01988">
    <property type="entry name" value="VIT1"/>
    <property type="match status" value="1"/>
</dbReference>
<evidence type="ECO:0000256" key="4">
    <source>
        <dbReference type="ARBA" id="ARBA00023136"/>
    </source>
</evidence>
<evidence type="ECO:0000256" key="3">
    <source>
        <dbReference type="ARBA" id="ARBA00022989"/>
    </source>
</evidence>
<sequence>MAGSETSGWRELRRRLKGPVVQGWVVEANDGIIATAGLLEGFAGAGAGDQLLITAALAATIAGALSVGGAKWSEEATERDAQLATVAYEQQLLASQPEAELAELADHYVGRGLTPELAREVAEQLHAADPLAAQLQSEYGIDEIPPARAPLLTGLGAGIAFAVGSSIPLLITFVAPIALDAIAVLIAVVVSLTLTSIIVARSAYLSVRRTIVRTLIVGLSTMGVSYLAGLALLPPAG</sequence>
<gene>
    <name evidence="6" type="ORF">GCM10022204_17740</name>
</gene>
<feature type="transmembrane region" description="Helical" evidence="5">
    <location>
        <begin position="211"/>
        <end position="233"/>
    </location>
</feature>
<keyword evidence="4 5" id="KW-0472">Membrane</keyword>
<evidence type="ECO:0000256" key="1">
    <source>
        <dbReference type="ARBA" id="ARBA00004127"/>
    </source>
</evidence>
<keyword evidence="2 5" id="KW-0812">Transmembrane</keyword>
<feature type="transmembrane region" description="Helical" evidence="5">
    <location>
        <begin position="151"/>
        <end position="171"/>
    </location>
</feature>
<dbReference type="Proteomes" id="UP001500051">
    <property type="component" value="Unassembled WGS sequence"/>
</dbReference>
<organism evidence="6 7">
    <name type="scientific">Microlunatus aurantiacus</name>
    <dbReference type="NCBI Taxonomy" id="446786"/>
    <lineage>
        <taxon>Bacteria</taxon>
        <taxon>Bacillati</taxon>
        <taxon>Actinomycetota</taxon>
        <taxon>Actinomycetes</taxon>
        <taxon>Propionibacteriales</taxon>
        <taxon>Propionibacteriaceae</taxon>
        <taxon>Microlunatus</taxon>
    </lineage>
</organism>
<dbReference type="EMBL" id="BAAAYX010000004">
    <property type="protein sequence ID" value="GAA3701389.1"/>
    <property type="molecule type" value="Genomic_DNA"/>
</dbReference>
<dbReference type="PANTHER" id="PTHR31851">
    <property type="entry name" value="FE(2+)/MN(2+) TRANSPORTER PCL1"/>
    <property type="match status" value="1"/>
</dbReference>
<accession>A0ABP7DBJ6</accession>
<dbReference type="RefSeq" id="WP_344811966.1">
    <property type="nucleotide sequence ID" value="NZ_BAAAYX010000004.1"/>
</dbReference>
<evidence type="ECO:0000313" key="7">
    <source>
        <dbReference type="Proteomes" id="UP001500051"/>
    </source>
</evidence>
<reference evidence="7" key="1">
    <citation type="journal article" date="2019" name="Int. J. Syst. Evol. Microbiol.">
        <title>The Global Catalogue of Microorganisms (GCM) 10K type strain sequencing project: providing services to taxonomists for standard genome sequencing and annotation.</title>
        <authorList>
            <consortium name="The Broad Institute Genomics Platform"/>
            <consortium name="The Broad Institute Genome Sequencing Center for Infectious Disease"/>
            <person name="Wu L."/>
            <person name="Ma J."/>
        </authorList>
    </citation>
    <scope>NUCLEOTIDE SEQUENCE [LARGE SCALE GENOMIC DNA]</scope>
    <source>
        <strain evidence="7">JCM 16548</strain>
    </source>
</reference>
<keyword evidence="3 5" id="KW-1133">Transmembrane helix</keyword>
<comment type="subcellular location">
    <subcellularLocation>
        <location evidence="1">Endomembrane system</location>
        <topology evidence="1">Multi-pass membrane protein</topology>
    </subcellularLocation>
</comment>
<keyword evidence="7" id="KW-1185">Reference proteome</keyword>
<evidence type="ECO:0000256" key="5">
    <source>
        <dbReference type="SAM" id="Phobius"/>
    </source>
</evidence>
<dbReference type="InterPro" id="IPR008217">
    <property type="entry name" value="Ccc1_fam"/>
</dbReference>
<name>A0ABP7DBJ6_9ACTN</name>
<proteinExistence type="predicted"/>
<protein>
    <submittedName>
        <fullName evidence="6">VIT family protein</fullName>
    </submittedName>
</protein>